<sequence length="96" mass="10757">FACDRCEKYILGPQCDKHVFKIIANTAPKTKCGSKYAVKTLPANLCVKPSSIPHAGKGVFAKDKIPERTRFGPYTGVEIEFKNINGMDTSYMWEVR</sequence>
<accession>A0A6S7GHJ5</accession>
<dbReference type="Gene3D" id="2.170.270.10">
    <property type="entry name" value="SET domain"/>
    <property type="match status" value="1"/>
</dbReference>
<proteinExistence type="predicted"/>
<dbReference type="Pfam" id="PF21549">
    <property type="entry name" value="PRDM2_PR"/>
    <property type="match status" value="1"/>
</dbReference>
<evidence type="ECO:0000313" key="2">
    <source>
        <dbReference type="EMBL" id="CAB3992914.1"/>
    </source>
</evidence>
<evidence type="ECO:0000259" key="1">
    <source>
        <dbReference type="Pfam" id="PF21549"/>
    </source>
</evidence>
<feature type="non-terminal residue" evidence="2">
    <location>
        <position position="1"/>
    </location>
</feature>
<keyword evidence="3" id="KW-1185">Reference proteome</keyword>
<dbReference type="OrthoDB" id="9439254at2759"/>
<name>A0A6S7GHJ5_PARCT</name>
<dbReference type="AlphaFoldDB" id="A0A6S7GHJ5"/>
<dbReference type="EMBL" id="CACRXK020002149">
    <property type="protein sequence ID" value="CAB3992914.1"/>
    <property type="molecule type" value="Genomic_DNA"/>
</dbReference>
<evidence type="ECO:0000313" key="3">
    <source>
        <dbReference type="Proteomes" id="UP001152795"/>
    </source>
</evidence>
<dbReference type="Proteomes" id="UP001152795">
    <property type="component" value="Unassembled WGS sequence"/>
</dbReference>
<comment type="caution">
    <text evidence="2">The sequence shown here is derived from an EMBL/GenBank/DDBJ whole genome shotgun (WGS) entry which is preliminary data.</text>
</comment>
<reference evidence="2" key="1">
    <citation type="submission" date="2020-04" db="EMBL/GenBank/DDBJ databases">
        <authorList>
            <person name="Alioto T."/>
            <person name="Alioto T."/>
            <person name="Gomez Garrido J."/>
        </authorList>
    </citation>
    <scope>NUCLEOTIDE SEQUENCE</scope>
    <source>
        <strain evidence="2">A484AB</strain>
    </source>
</reference>
<dbReference type="InterPro" id="IPR001214">
    <property type="entry name" value="SET_dom"/>
</dbReference>
<dbReference type="SUPFAM" id="SSF82199">
    <property type="entry name" value="SET domain"/>
    <property type="match status" value="1"/>
</dbReference>
<dbReference type="InterPro" id="IPR046341">
    <property type="entry name" value="SET_dom_sf"/>
</dbReference>
<organism evidence="2 3">
    <name type="scientific">Paramuricea clavata</name>
    <name type="common">Red gorgonian</name>
    <name type="synonym">Violescent sea-whip</name>
    <dbReference type="NCBI Taxonomy" id="317549"/>
    <lineage>
        <taxon>Eukaryota</taxon>
        <taxon>Metazoa</taxon>
        <taxon>Cnidaria</taxon>
        <taxon>Anthozoa</taxon>
        <taxon>Octocorallia</taxon>
        <taxon>Malacalcyonacea</taxon>
        <taxon>Plexauridae</taxon>
        <taxon>Paramuricea</taxon>
    </lineage>
</organism>
<protein>
    <recommendedName>
        <fullName evidence="1">SET domain-containing protein</fullName>
    </recommendedName>
</protein>
<gene>
    <name evidence="2" type="ORF">PACLA_8A033231</name>
</gene>
<feature type="domain" description="SET" evidence="1">
    <location>
        <begin position="46"/>
        <end position="95"/>
    </location>
</feature>